<evidence type="ECO:0008006" key="4">
    <source>
        <dbReference type="Google" id="ProtNLM"/>
    </source>
</evidence>
<proteinExistence type="predicted"/>
<dbReference type="Proteomes" id="UP001589870">
    <property type="component" value="Unassembled WGS sequence"/>
</dbReference>
<keyword evidence="1" id="KW-0732">Signal</keyword>
<evidence type="ECO:0000256" key="1">
    <source>
        <dbReference type="SAM" id="SignalP"/>
    </source>
</evidence>
<sequence length="157" mass="16747">MRFPTLLLGAVAASVLLALMTACTSELEAKMTPEESRQVFITEAKAVIQAVFPDVDPLVVVKARDVPCGGPVGTDYSSVETTINVHGDAPDDNLDPDHVFEQVNEVLKQRGWQINYTRNRIAGAEREGVGGISAGVGDSPIGINILGDTECVENPEK</sequence>
<dbReference type="EMBL" id="JBHMQT010000018">
    <property type="protein sequence ID" value="MFC0862777.1"/>
    <property type="molecule type" value="Genomic_DNA"/>
</dbReference>
<feature type="chain" id="PRO_5046555591" description="LppA-like lipoprotein" evidence="1">
    <location>
        <begin position="25"/>
        <end position="157"/>
    </location>
</feature>
<keyword evidence="3" id="KW-1185">Reference proteome</keyword>
<accession>A0ABV6U469</accession>
<dbReference type="RefSeq" id="WP_394300970.1">
    <property type="nucleotide sequence ID" value="NZ_JBHMQT010000018.1"/>
</dbReference>
<evidence type="ECO:0000313" key="3">
    <source>
        <dbReference type="Proteomes" id="UP001589870"/>
    </source>
</evidence>
<comment type="caution">
    <text evidence="2">The sequence shown here is derived from an EMBL/GenBank/DDBJ whole genome shotgun (WGS) entry which is preliminary data.</text>
</comment>
<evidence type="ECO:0000313" key="2">
    <source>
        <dbReference type="EMBL" id="MFC0862777.1"/>
    </source>
</evidence>
<dbReference type="PROSITE" id="PS51257">
    <property type="entry name" value="PROKAR_LIPOPROTEIN"/>
    <property type="match status" value="1"/>
</dbReference>
<organism evidence="2 3">
    <name type="scientific">Sphaerimonospora cavernae</name>
    <dbReference type="NCBI Taxonomy" id="1740611"/>
    <lineage>
        <taxon>Bacteria</taxon>
        <taxon>Bacillati</taxon>
        <taxon>Actinomycetota</taxon>
        <taxon>Actinomycetes</taxon>
        <taxon>Streptosporangiales</taxon>
        <taxon>Streptosporangiaceae</taxon>
        <taxon>Sphaerimonospora</taxon>
    </lineage>
</organism>
<gene>
    <name evidence="2" type="ORF">ACFHYQ_10770</name>
</gene>
<reference evidence="2 3" key="1">
    <citation type="submission" date="2024-09" db="EMBL/GenBank/DDBJ databases">
        <authorList>
            <person name="Sun Q."/>
            <person name="Mori K."/>
        </authorList>
    </citation>
    <scope>NUCLEOTIDE SEQUENCE [LARGE SCALE GENOMIC DNA]</scope>
    <source>
        <strain evidence="2 3">TBRC 1851</strain>
    </source>
</reference>
<protein>
    <recommendedName>
        <fullName evidence="4">LppA-like lipoprotein</fullName>
    </recommendedName>
</protein>
<name>A0ABV6U469_9ACTN</name>
<feature type="signal peptide" evidence="1">
    <location>
        <begin position="1"/>
        <end position="24"/>
    </location>
</feature>